<dbReference type="RefSeq" id="WP_105333916.1">
    <property type="nucleotide sequence ID" value="NZ_PUHZ01000004.1"/>
</dbReference>
<dbReference type="Proteomes" id="UP000237819">
    <property type="component" value="Unassembled WGS sequence"/>
</dbReference>
<sequence length="96" mass="11791">MTAFTDKEYLKYLELERHLYAWCLVKYGNFSEAEAQRKALAFYPSEFDDPDRGLKFHDLSWHWAMLQIQGELYWIKHPHLMKAPDEYWEEGEKFRR</sequence>
<dbReference type="AlphaFoldDB" id="A0A2S8GTB6"/>
<evidence type="ECO:0000313" key="1">
    <source>
        <dbReference type="EMBL" id="PQO47656.1"/>
    </source>
</evidence>
<reference evidence="1 2" key="1">
    <citation type="submission" date="2018-02" db="EMBL/GenBank/DDBJ databases">
        <title>Comparative genomes isolates from brazilian mangrove.</title>
        <authorList>
            <person name="Araujo J.E."/>
            <person name="Taketani R.G."/>
            <person name="Silva M.C.P."/>
            <person name="Loureco M.V."/>
            <person name="Andreote F.D."/>
        </authorList>
    </citation>
    <scope>NUCLEOTIDE SEQUENCE [LARGE SCALE GENOMIC DNA]</scope>
    <source>
        <strain evidence="1 2">Nap-Phe MGV</strain>
    </source>
</reference>
<protein>
    <submittedName>
        <fullName evidence="1">Uncharacterized protein</fullName>
    </submittedName>
</protein>
<gene>
    <name evidence="1" type="ORF">C5Y93_03090</name>
</gene>
<accession>A0A2S8GTB6</accession>
<comment type="caution">
    <text evidence="1">The sequence shown here is derived from an EMBL/GenBank/DDBJ whole genome shotgun (WGS) entry which is preliminary data.</text>
</comment>
<proteinExistence type="predicted"/>
<dbReference type="EMBL" id="PUHZ01000004">
    <property type="protein sequence ID" value="PQO47656.1"/>
    <property type="molecule type" value="Genomic_DNA"/>
</dbReference>
<name>A0A2S8GTB6_9BACT</name>
<dbReference type="OrthoDB" id="6624543at2"/>
<organism evidence="1 2">
    <name type="scientific">Blastopirellula marina</name>
    <dbReference type="NCBI Taxonomy" id="124"/>
    <lineage>
        <taxon>Bacteria</taxon>
        <taxon>Pseudomonadati</taxon>
        <taxon>Planctomycetota</taxon>
        <taxon>Planctomycetia</taxon>
        <taxon>Pirellulales</taxon>
        <taxon>Pirellulaceae</taxon>
        <taxon>Blastopirellula</taxon>
    </lineage>
</organism>
<evidence type="ECO:0000313" key="2">
    <source>
        <dbReference type="Proteomes" id="UP000237819"/>
    </source>
</evidence>